<reference evidence="2" key="1">
    <citation type="submission" date="2022-11" db="UniProtKB">
        <authorList>
            <consortium name="WormBaseParasite"/>
        </authorList>
    </citation>
    <scope>IDENTIFICATION</scope>
</reference>
<dbReference type="WBParaSite" id="nRc.2.0.1.t27642-RA">
    <property type="protein sequence ID" value="nRc.2.0.1.t27642-RA"/>
    <property type="gene ID" value="nRc.2.0.1.g27642"/>
</dbReference>
<accession>A0A915JNH7</accession>
<dbReference type="AlphaFoldDB" id="A0A915JNH7"/>
<evidence type="ECO:0000313" key="1">
    <source>
        <dbReference type="Proteomes" id="UP000887565"/>
    </source>
</evidence>
<keyword evidence="1" id="KW-1185">Reference proteome</keyword>
<dbReference type="Proteomes" id="UP000887565">
    <property type="component" value="Unplaced"/>
</dbReference>
<organism evidence="1 2">
    <name type="scientific">Romanomermis culicivorax</name>
    <name type="common">Nematode worm</name>
    <dbReference type="NCBI Taxonomy" id="13658"/>
    <lineage>
        <taxon>Eukaryota</taxon>
        <taxon>Metazoa</taxon>
        <taxon>Ecdysozoa</taxon>
        <taxon>Nematoda</taxon>
        <taxon>Enoplea</taxon>
        <taxon>Dorylaimia</taxon>
        <taxon>Mermithida</taxon>
        <taxon>Mermithoidea</taxon>
        <taxon>Mermithidae</taxon>
        <taxon>Romanomermis</taxon>
    </lineage>
</organism>
<name>A0A915JNH7_ROMCU</name>
<proteinExistence type="predicted"/>
<protein>
    <submittedName>
        <fullName evidence="2">Uncharacterized protein</fullName>
    </submittedName>
</protein>
<evidence type="ECO:0000313" key="2">
    <source>
        <dbReference type="WBParaSite" id="nRc.2.0.1.t27642-RA"/>
    </source>
</evidence>
<sequence>MSDPQDRTTRTRKRRRFSNNSYEADCDLLFETLKDCQLFIRELTLVSWTKLLIIKFYKQLPLQDKGPFKLKKLLDKLYRQQQDH</sequence>